<dbReference type="PROSITE" id="PS50928">
    <property type="entry name" value="ABC_TM1"/>
    <property type="match status" value="1"/>
</dbReference>
<dbReference type="RefSeq" id="WP_379981584.1">
    <property type="nucleotide sequence ID" value="NZ_JBHUMO010000044.1"/>
</dbReference>
<feature type="domain" description="ABC transmembrane type-1" evidence="8">
    <location>
        <begin position="65"/>
        <end position="245"/>
    </location>
</feature>
<feature type="transmembrane region" description="Helical" evidence="7">
    <location>
        <begin position="194"/>
        <end position="216"/>
    </location>
</feature>
<evidence type="ECO:0000256" key="1">
    <source>
        <dbReference type="ARBA" id="ARBA00004651"/>
    </source>
</evidence>
<dbReference type="CDD" id="cd06261">
    <property type="entry name" value="TM_PBP2"/>
    <property type="match status" value="1"/>
</dbReference>
<accession>A0ABW5TKA2</accession>
<keyword evidence="3" id="KW-1003">Cell membrane</keyword>
<evidence type="ECO:0000313" key="10">
    <source>
        <dbReference type="Proteomes" id="UP001597427"/>
    </source>
</evidence>
<evidence type="ECO:0000256" key="4">
    <source>
        <dbReference type="ARBA" id="ARBA00022692"/>
    </source>
</evidence>
<evidence type="ECO:0000256" key="3">
    <source>
        <dbReference type="ARBA" id="ARBA00022475"/>
    </source>
</evidence>
<evidence type="ECO:0000313" key="9">
    <source>
        <dbReference type="EMBL" id="MFD2729339.1"/>
    </source>
</evidence>
<feature type="transmembrane region" description="Helical" evidence="7">
    <location>
        <begin position="72"/>
        <end position="94"/>
    </location>
</feature>
<evidence type="ECO:0000259" key="8">
    <source>
        <dbReference type="PROSITE" id="PS50928"/>
    </source>
</evidence>
<dbReference type="InterPro" id="IPR000515">
    <property type="entry name" value="MetI-like"/>
</dbReference>
<organism evidence="9 10">
    <name type="scientific">Enterococcus camelliae</name>
    <dbReference type="NCBI Taxonomy" id="453959"/>
    <lineage>
        <taxon>Bacteria</taxon>
        <taxon>Bacillati</taxon>
        <taxon>Bacillota</taxon>
        <taxon>Bacilli</taxon>
        <taxon>Lactobacillales</taxon>
        <taxon>Enterococcaceae</taxon>
        <taxon>Enterococcus</taxon>
    </lineage>
</organism>
<gene>
    <name evidence="9" type="ORF">ACFSR0_07865</name>
</gene>
<protein>
    <submittedName>
        <fullName evidence="9">ABC transporter permease</fullName>
    </submittedName>
</protein>
<comment type="similarity">
    <text evidence="7">Belongs to the binding-protein-dependent transport system permease family.</text>
</comment>
<dbReference type="InterPro" id="IPR035906">
    <property type="entry name" value="MetI-like_sf"/>
</dbReference>
<evidence type="ECO:0000256" key="5">
    <source>
        <dbReference type="ARBA" id="ARBA00022989"/>
    </source>
</evidence>
<evidence type="ECO:0000256" key="6">
    <source>
        <dbReference type="ARBA" id="ARBA00023136"/>
    </source>
</evidence>
<dbReference type="Gene3D" id="1.10.3720.10">
    <property type="entry name" value="MetI-like"/>
    <property type="match status" value="1"/>
</dbReference>
<evidence type="ECO:0000256" key="2">
    <source>
        <dbReference type="ARBA" id="ARBA00022448"/>
    </source>
</evidence>
<dbReference type="Pfam" id="PF00528">
    <property type="entry name" value="BPD_transp_1"/>
    <property type="match status" value="1"/>
</dbReference>
<feature type="transmembrane region" description="Helical" evidence="7">
    <location>
        <begin position="106"/>
        <end position="125"/>
    </location>
</feature>
<dbReference type="PANTHER" id="PTHR30151:SF25">
    <property type="entry name" value="TAURINE TRANSPORT SYSTEM PERMEASE PROTEIN TAUC"/>
    <property type="match status" value="1"/>
</dbReference>
<sequence length="261" mass="28760">MKTKDRSMLKWLALVTWVIIFIIWTVTTNGGFVNTRLVPTPQKTWQTFLDILQHGYNGVLLSHQMGMSLSRLGIAVFFALITALPMGLLSGYFLPFRALVDSVVQFYRPLPPLSYYTLLILWLGIGESSKIVLLYLAAFAPLYVASASAVDTVNDTYILSARSLGASSWQVFFSVILPACLPQIFTGLRTAVGVAYTTLVAAEMVAATSGIGWMVIDASRYLKSDVMFVGIILMGITGILLDRMIVLLEKGIVFWKGKEGE</sequence>
<keyword evidence="6 7" id="KW-0472">Membrane</keyword>
<keyword evidence="2 7" id="KW-0813">Transport</keyword>
<feature type="transmembrane region" description="Helical" evidence="7">
    <location>
        <begin position="228"/>
        <end position="248"/>
    </location>
</feature>
<dbReference type="SUPFAM" id="SSF161098">
    <property type="entry name" value="MetI-like"/>
    <property type="match status" value="1"/>
</dbReference>
<reference evidence="10" key="1">
    <citation type="journal article" date="2019" name="Int. J. Syst. Evol. Microbiol.">
        <title>The Global Catalogue of Microorganisms (GCM) 10K type strain sequencing project: providing services to taxonomists for standard genome sequencing and annotation.</title>
        <authorList>
            <consortium name="The Broad Institute Genomics Platform"/>
            <consortium name="The Broad Institute Genome Sequencing Center for Infectious Disease"/>
            <person name="Wu L."/>
            <person name="Ma J."/>
        </authorList>
    </citation>
    <scope>NUCLEOTIDE SEQUENCE [LARGE SCALE GENOMIC DNA]</scope>
    <source>
        <strain evidence="10">TISTR 932</strain>
    </source>
</reference>
<proteinExistence type="inferred from homology"/>
<feature type="transmembrane region" description="Helical" evidence="7">
    <location>
        <begin position="131"/>
        <end position="150"/>
    </location>
</feature>
<comment type="caution">
    <text evidence="9">The sequence shown here is derived from an EMBL/GenBank/DDBJ whole genome shotgun (WGS) entry which is preliminary data.</text>
</comment>
<keyword evidence="5 7" id="KW-1133">Transmembrane helix</keyword>
<evidence type="ECO:0000256" key="7">
    <source>
        <dbReference type="RuleBase" id="RU363032"/>
    </source>
</evidence>
<feature type="transmembrane region" description="Helical" evidence="7">
    <location>
        <begin position="12"/>
        <end position="33"/>
    </location>
</feature>
<dbReference type="PANTHER" id="PTHR30151">
    <property type="entry name" value="ALKANE SULFONATE ABC TRANSPORTER-RELATED, MEMBRANE SUBUNIT"/>
    <property type="match status" value="1"/>
</dbReference>
<comment type="subcellular location">
    <subcellularLocation>
        <location evidence="1 7">Cell membrane</location>
        <topology evidence="1 7">Multi-pass membrane protein</topology>
    </subcellularLocation>
</comment>
<dbReference type="Proteomes" id="UP001597427">
    <property type="component" value="Unassembled WGS sequence"/>
</dbReference>
<dbReference type="EMBL" id="JBHUMO010000044">
    <property type="protein sequence ID" value="MFD2729339.1"/>
    <property type="molecule type" value="Genomic_DNA"/>
</dbReference>
<name>A0ABW5TKA2_9ENTE</name>
<keyword evidence="4 7" id="KW-0812">Transmembrane</keyword>
<feature type="transmembrane region" description="Helical" evidence="7">
    <location>
        <begin position="171"/>
        <end position="188"/>
    </location>
</feature>
<keyword evidence="10" id="KW-1185">Reference proteome</keyword>